<dbReference type="PANTHER" id="PTHR45691">
    <property type="entry name" value="PROTEIN DIAPHANOUS"/>
    <property type="match status" value="1"/>
</dbReference>
<proteinExistence type="predicted"/>
<dbReference type="GeneTree" id="ENSGT00940000157767"/>
<evidence type="ECO:0000313" key="4">
    <source>
        <dbReference type="Proteomes" id="UP000018467"/>
    </source>
</evidence>
<dbReference type="Ensembl" id="ENSAMXT00000043041.1">
    <property type="protein sequence ID" value="ENSAMXP00000053059.1"/>
    <property type="gene ID" value="ENSAMXG00000031943.1"/>
</dbReference>
<dbReference type="SUPFAM" id="SSF48371">
    <property type="entry name" value="ARM repeat"/>
    <property type="match status" value="1"/>
</dbReference>
<dbReference type="GO" id="GO:0030041">
    <property type="term" value="P:actin filament polymerization"/>
    <property type="evidence" value="ECO:0007669"/>
    <property type="project" value="TreeGrafter"/>
</dbReference>
<feature type="compositionally biased region" description="Basic and acidic residues" evidence="1">
    <location>
        <begin position="43"/>
        <end position="52"/>
    </location>
</feature>
<dbReference type="AlphaFoldDB" id="A0A3B1KH78"/>
<organism evidence="3 4">
    <name type="scientific">Astyanax mexicanus</name>
    <name type="common">Blind cave fish</name>
    <name type="synonym">Astyanax fasciatus mexicanus</name>
    <dbReference type="NCBI Taxonomy" id="7994"/>
    <lineage>
        <taxon>Eukaryota</taxon>
        <taxon>Metazoa</taxon>
        <taxon>Chordata</taxon>
        <taxon>Craniata</taxon>
        <taxon>Vertebrata</taxon>
        <taxon>Euteleostomi</taxon>
        <taxon>Actinopterygii</taxon>
        <taxon>Neopterygii</taxon>
        <taxon>Teleostei</taxon>
        <taxon>Ostariophysi</taxon>
        <taxon>Characiformes</taxon>
        <taxon>Characoidei</taxon>
        <taxon>Acestrorhamphidae</taxon>
        <taxon>Acestrorhamphinae</taxon>
        <taxon>Astyanax</taxon>
    </lineage>
</organism>
<feature type="domain" description="Formin GTPase-binding" evidence="2">
    <location>
        <begin position="91"/>
        <end position="237"/>
    </location>
</feature>
<dbReference type="STRING" id="7994.ENSAMXP00000053059"/>
<reference evidence="3" key="3">
    <citation type="submission" date="2025-08" db="UniProtKB">
        <authorList>
            <consortium name="Ensembl"/>
        </authorList>
    </citation>
    <scope>IDENTIFICATION</scope>
</reference>
<dbReference type="InterPro" id="IPR010473">
    <property type="entry name" value="GTPase-bd"/>
</dbReference>
<sequence>MENYYHQPQRYDSSSQGRDSKSHRKKGLVAGGTSAHTPYGTEEGEKKPKFLDRFASIRIPGSKKERPNLAHVAKYPSPTDGPSSLEFEELSSKITSEKEILALFEKMMEDMNLNEDKRGPLREKDLSTKREMVLRYVVTAAKTGSLKSSHQISPQEFLTELKSGATDEKLFTCLDSLRVSLTSNPVRAQRSVCFFFIARTCSLHHPPPPSTSYICVHTHLHSLNTHTHTHTHTLLTHTHTHTHT</sequence>
<dbReference type="Gene3D" id="1.10.20.40">
    <property type="entry name" value="Formin, diaphanous GTPase-binding domain"/>
    <property type="match status" value="1"/>
</dbReference>
<keyword evidence="4" id="KW-1185">Reference proteome</keyword>
<reference evidence="4" key="1">
    <citation type="submission" date="2013-03" db="EMBL/GenBank/DDBJ databases">
        <authorList>
            <person name="Jeffery W."/>
            <person name="Warren W."/>
            <person name="Wilson R.K."/>
        </authorList>
    </citation>
    <scope>NUCLEOTIDE SEQUENCE</scope>
    <source>
        <strain evidence="4">female</strain>
    </source>
</reference>
<dbReference type="InParanoid" id="A0A3B1KH78"/>
<dbReference type="Bgee" id="ENSAMXG00000031943">
    <property type="expression patterns" value="Expressed in camera-type eye and 4 other cell types or tissues"/>
</dbReference>
<dbReference type="InterPro" id="IPR016024">
    <property type="entry name" value="ARM-type_fold"/>
</dbReference>
<evidence type="ECO:0000256" key="1">
    <source>
        <dbReference type="SAM" id="MobiDB-lite"/>
    </source>
</evidence>
<evidence type="ECO:0000259" key="2">
    <source>
        <dbReference type="SMART" id="SM01140"/>
    </source>
</evidence>
<dbReference type="GO" id="GO:0005884">
    <property type="term" value="C:actin filament"/>
    <property type="evidence" value="ECO:0007669"/>
    <property type="project" value="TreeGrafter"/>
</dbReference>
<dbReference type="GO" id="GO:0003779">
    <property type="term" value="F:actin binding"/>
    <property type="evidence" value="ECO:0007669"/>
    <property type="project" value="InterPro"/>
</dbReference>
<dbReference type="InterPro" id="IPR051412">
    <property type="entry name" value="Formin_Homology_Diaphanous_sf"/>
</dbReference>
<accession>A0A3B1KH78</accession>
<feature type="region of interest" description="Disordered" evidence="1">
    <location>
        <begin position="1"/>
        <end position="85"/>
    </location>
</feature>
<dbReference type="InterPro" id="IPR044933">
    <property type="entry name" value="DIA_GBD_sf"/>
</dbReference>
<reference evidence="4" key="2">
    <citation type="journal article" date="2014" name="Nat. Commun.">
        <title>The cavefish genome reveals candidate genes for eye loss.</title>
        <authorList>
            <person name="McGaugh S.E."/>
            <person name="Gross J.B."/>
            <person name="Aken B."/>
            <person name="Blin M."/>
            <person name="Borowsky R."/>
            <person name="Chalopin D."/>
            <person name="Hinaux H."/>
            <person name="Jeffery W.R."/>
            <person name="Keene A."/>
            <person name="Ma L."/>
            <person name="Minx P."/>
            <person name="Murphy D."/>
            <person name="O'Quin K.E."/>
            <person name="Retaux S."/>
            <person name="Rohner N."/>
            <person name="Searle S.M."/>
            <person name="Stahl B.A."/>
            <person name="Tabin C."/>
            <person name="Volff J.N."/>
            <person name="Yoshizawa M."/>
            <person name="Warren W.C."/>
        </authorList>
    </citation>
    <scope>NUCLEOTIDE SEQUENCE [LARGE SCALE GENOMIC DNA]</scope>
    <source>
        <strain evidence="4">female</strain>
    </source>
</reference>
<dbReference type="PANTHER" id="PTHR45691:SF9">
    <property type="entry name" value="PROTEIN DIAPHANOUS HOMOLOG 3"/>
    <property type="match status" value="1"/>
</dbReference>
<reference evidence="3" key="4">
    <citation type="submission" date="2025-09" db="UniProtKB">
        <authorList>
            <consortium name="Ensembl"/>
        </authorList>
    </citation>
    <scope>IDENTIFICATION</scope>
</reference>
<dbReference type="Pfam" id="PF06371">
    <property type="entry name" value="Drf_GBD"/>
    <property type="match status" value="1"/>
</dbReference>
<dbReference type="GO" id="GO:0031267">
    <property type="term" value="F:small GTPase binding"/>
    <property type="evidence" value="ECO:0007669"/>
    <property type="project" value="InterPro"/>
</dbReference>
<protein>
    <recommendedName>
        <fullName evidence="2">Formin GTPase-binding domain-containing protein</fullName>
    </recommendedName>
</protein>
<dbReference type="Proteomes" id="UP000018467">
    <property type="component" value="Unassembled WGS sequence"/>
</dbReference>
<name>A0A3B1KH78_ASTMX</name>
<evidence type="ECO:0000313" key="3">
    <source>
        <dbReference type="Ensembl" id="ENSAMXP00000053059.1"/>
    </source>
</evidence>
<dbReference type="SMART" id="SM01140">
    <property type="entry name" value="Drf_GBD"/>
    <property type="match status" value="1"/>
</dbReference>